<evidence type="ECO:0000313" key="2">
    <source>
        <dbReference type="Proteomes" id="UP000263418"/>
    </source>
</evidence>
<name>A0AAN1UBS4_VIBVL</name>
<dbReference type="RefSeq" id="WP_118893608.1">
    <property type="nucleotide sequence ID" value="NZ_CP019290.1"/>
</dbReference>
<gene>
    <name evidence="1" type="ORF">FORC53_1311</name>
</gene>
<dbReference type="AlphaFoldDB" id="A0AAN1UBS4"/>
<dbReference type="EMBL" id="CP019290">
    <property type="protein sequence ID" value="AXX59650.1"/>
    <property type="molecule type" value="Genomic_DNA"/>
</dbReference>
<sequence>MKNNLSTIEDIENPEYQAYLSALKASKDEVAKLPGNEDNVNAHWREIEALELNADFIRVFALLKAKEYRSAWDLLERCEIACKFLIKNSSSDFQQRKRVSFIEEMIEKYQSLFPYCVFVSPGFKVGYYTCGICGHKVRPRSRCEHQKGIVYNGKLCLHEGHDLEPIEISIVNKPVQKYSVMHNDSTLDFSVLEYLVSSLHNVFEPWDYEKKTMSFPREKFSMFSSNDLCPCKSGSIFSSCCEHKSEIEIPHIDFYFSRKSLHDENEIRFPY</sequence>
<dbReference type="Proteomes" id="UP000263418">
    <property type="component" value="Chromosome 1"/>
</dbReference>
<protein>
    <submittedName>
        <fullName evidence="1">SEC-C motif domain protein</fullName>
    </submittedName>
</protein>
<evidence type="ECO:0000313" key="1">
    <source>
        <dbReference type="EMBL" id="AXX59650.1"/>
    </source>
</evidence>
<reference evidence="1 2" key="1">
    <citation type="submission" date="2017-01" db="EMBL/GenBank/DDBJ databases">
        <title>Complete Genome Sequence of Vibrio vulnificus FORC_053.</title>
        <authorList>
            <consortium name="Food-borne Pathogen Omics Research Center"/>
            <person name="Chung H.Y."/>
            <person name="Na E.J."/>
            <person name="Song J.S."/>
            <person name="Kim H."/>
            <person name="Lee J.-H."/>
            <person name="Ryu S."/>
            <person name="Choi S.H."/>
        </authorList>
    </citation>
    <scope>NUCLEOTIDE SEQUENCE [LARGE SCALE GENOMIC DNA]</scope>
    <source>
        <strain evidence="1 2">FORC_053</strain>
    </source>
</reference>
<organism evidence="1 2">
    <name type="scientific">Vibrio vulnificus</name>
    <dbReference type="NCBI Taxonomy" id="672"/>
    <lineage>
        <taxon>Bacteria</taxon>
        <taxon>Pseudomonadati</taxon>
        <taxon>Pseudomonadota</taxon>
        <taxon>Gammaproteobacteria</taxon>
        <taxon>Vibrionales</taxon>
        <taxon>Vibrionaceae</taxon>
        <taxon>Vibrio</taxon>
    </lineage>
</organism>
<accession>A0AAN1UBS4</accession>
<proteinExistence type="predicted"/>